<evidence type="ECO:0000256" key="1">
    <source>
        <dbReference type="ARBA" id="ARBA00004651"/>
    </source>
</evidence>
<dbReference type="Proteomes" id="UP000265800">
    <property type="component" value="Unassembled WGS sequence"/>
</dbReference>
<name>A0A399EJF8_9DEIN</name>
<feature type="transmembrane region" description="Helical" evidence="7">
    <location>
        <begin position="195"/>
        <end position="212"/>
    </location>
</feature>
<reference evidence="9 10" key="1">
    <citation type="submission" date="2018-08" db="EMBL/GenBank/DDBJ databases">
        <title>Meiothermus luteus KCTC 52599 genome sequencing project.</title>
        <authorList>
            <person name="Da Costa M.S."/>
            <person name="Albuquerque L."/>
            <person name="Raposo P."/>
            <person name="Froufe H.J.C."/>
            <person name="Barroso C.S."/>
            <person name="Egas C."/>
        </authorList>
    </citation>
    <scope>NUCLEOTIDE SEQUENCE [LARGE SCALE GENOMIC DNA]</scope>
    <source>
        <strain evidence="9 10">KCTC 52599</strain>
    </source>
</reference>
<gene>
    <name evidence="9" type="primary">ugpA</name>
    <name evidence="9" type="ORF">Mlute_02004</name>
</gene>
<feature type="transmembrane region" description="Helical" evidence="7">
    <location>
        <begin position="351"/>
        <end position="374"/>
    </location>
</feature>
<dbReference type="InterPro" id="IPR051393">
    <property type="entry name" value="ABC_transporter_permease"/>
</dbReference>
<dbReference type="PANTHER" id="PTHR30193">
    <property type="entry name" value="ABC TRANSPORTER PERMEASE PROTEIN"/>
    <property type="match status" value="1"/>
</dbReference>
<proteinExistence type="inferred from homology"/>
<evidence type="ECO:0000259" key="8">
    <source>
        <dbReference type="PROSITE" id="PS50928"/>
    </source>
</evidence>
<keyword evidence="6 7" id="KW-0472">Membrane</keyword>
<dbReference type="PANTHER" id="PTHR30193:SF37">
    <property type="entry name" value="INNER MEMBRANE ABC TRANSPORTER PERMEASE PROTEIN YCJO"/>
    <property type="match status" value="1"/>
</dbReference>
<dbReference type="PROSITE" id="PS50928">
    <property type="entry name" value="ABC_TM1"/>
    <property type="match status" value="1"/>
</dbReference>
<keyword evidence="5 7" id="KW-1133">Transmembrane helix</keyword>
<dbReference type="CDD" id="cd06261">
    <property type="entry name" value="TM_PBP2"/>
    <property type="match status" value="1"/>
</dbReference>
<dbReference type="Gene3D" id="1.10.3720.10">
    <property type="entry name" value="MetI-like"/>
    <property type="match status" value="1"/>
</dbReference>
<feature type="transmembrane region" description="Helical" evidence="7">
    <location>
        <begin position="289"/>
        <end position="311"/>
    </location>
</feature>
<organism evidence="9 10">
    <name type="scientific">Meiothermus luteus</name>
    <dbReference type="NCBI Taxonomy" id="2026184"/>
    <lineage>
        <taxon>Bacteria</taxon>
        <taxon>Thermotogati</taxon>
        <taxon>Deinococcota</taxon>
        <taxon>Deinococci</taxon>
        <taxon>Thermales</taxon>
        <taxon>Thermaceae</taxon>
        <taxon>Meiothermus</taxon>
    </lineage>
</organism>
<protein>
    <submittedName>
        <fullName evidence="9">sn-glycerol-3-phosphate transport system permease protein UgpA</fullName>
    </submittedName>
</protein>
<feature type="transmembrane region" description="Helical" evidence="7">
    <location>
        <begin position="162"/>
        <end position="183"/>
    </location>
</feature>
<keyword evidence="3" id="KW-1003">Cell membrane</keyword>
<dbReference type="OrthoDB" id="9785836at2"/>
<dbReference type="SUPFAM" id="SSF161098">
    <property type="entry name" value="MetI-like"/>
    <property type="match status" value="1"/>
</dbReference>
<evidence type="ECO:0000256" key="2">
    <source>
        <dbReference type="ARBA" id="ARBA00022448"/>
    </source>
</evidence>
<comment type="caution">
    <text evidence="9">The sequence shown here is derived from an EMBL/GenBank/DDBJ whole genome shotgun (WGS) entry which is preliminary data.</text>
</comment>
<dbReference type="InterPro" id="IPR000515">
    <property type="entry name" value="MetI-like"/>
</dbReference>
<accession>A0A399EJF8</accession>
<evidence type="ECO:0000256" key="3">
    <source>
        <dbReference type="ARBA" id="ARBA00022475"/>
    </source>
</evidence>
<keyword evidence="2 7" id="KW-0813">Transport</keyword>
<dbReference type="AlphaFoldDB" id="A0A399EJF8"/>
<feature type="transmembrane region" description="Helical" evidence="7">
    <location>
        <begin position="246"/>
        <end position="268"/>
    </location>
</feature>
<evidence type="ECO:0000256" key="6">
    <source>
        <dbReference type="ARBA" id="ARBA00023136"/>
    </source>
</evidence>
<dbReference type="EMBL" id="QWKZ01000067">
    <property type="protein sequence ID" value="RIH84078.1"/>
    <property type="molecule type" value="Genomic_DNA"/>
</dbReference>
<evidence type="ECO:0000313" key="10">
    <source>
        <dbReference type="Proteomes" id="UP000265800"/>
    </source>
</evidence>
<evidence type="ECO:0000256" key="7">
    <source>
        <dbReference type="RuleBase" id="RU363032"/>
    </source>
</evidence>
<feature type="transmembrane region" description="Helical" evidence="7">
    <location>
        <begin position="31"/>
        <end position="54"/>
    </location>
</feature>
<dbReference type="GO" id="GO:0005886">
    <property type="term" value="C:plasma membrane"/>
    <property type="evidence" value="ECO:0007669"/>
    <property type="project" value="UniProtKB-SubCell"/>
</dbReference>
<comment type="similarity">
    <text evidence="7">Belongs to the binding-protein-dependent transport system permease family.</text>
</comment>
<dbReference type="GO" id="GO:0055085">
    <property type="term" value="P:transmembrane transport"/>
    <property type="evidence" value="ECO:0007669"/>
    <property type="project" value="InterPro"/>
</dbReference>
<dbReference type="InterPro" id="IPR035906">
    <property type="entry name" value="MetI-like_sf"/>
</dbReference>
<evidence type="ECO:0000313" key="9">
    <source>
        <dbReference type="EMBL" id="RIH84078.1"/>
    </source>
</evidence>
<keyword evidence="4 7" id="KW-0812">Transmembrane</keyword>
<feature type="domain" description="ABC transmembrane type-1" evidence="8">
    <location>
        <begin position="158"/>
        <end position="369"/>
    </location>
</feature>
<evidence type="ECO:0000256" key="5">
    <source>
        <dbReference type="ARBA" id="ARBA00022989"/>
    </source>
</evidence>
<keyword evidence="10" id="KW-1185">Reference proteome</keyword>
<dbReference type="RefSeq" id="WP_119360564.1">
    <property type="nucleotide sequence ID" value="NZ_QWKZ01000067.1"/>
</dbReference>
<dbReference type="Pfam" id="PF00528">
    <property type="entry name" value="BPD_transp_1"/>
    <property type="match status" value="1"/>
</dbReference>
<comment type="subcellular location">
    <subcellularLocation>
        <location evidence="1 7">Cell membrane</location>
        <topology evidence="1 7">Multi-pass membrane protein</topology>
    </subcellularLocation>
</comment>
<evidence type="ECO:0000256" key="4">
    <source>
        <dbReference type="ARBA" id="ARBA00022692"/>
    </source>
</evidence>
<sequence length="381" mass="42094">MGERVRLKEATPRREGVWVRLVAWLERQASAFFLLPTVLVILAFVLFPLVGSLYSSLSRLRFSDGGLELSFVGLANYRKVLLGSEQIHFLGQPGAIGWVMGVMGLLALGIGVVMYRRYRAGRPVWTWLGQPLLGGLLLLGFAWLFLSRLWPGTHMGTLQTTLFYVLVGTALQYLLGLGLALLCAERLPGTRFFRVLFILPLAITPIGVAYMFRMLTDTGKGPLVPLWEALGWGGFFWVNDPWGARLAVLIGDVWQWTPFAFIVLLAALQSVPQEQVEAAAVDGASRWQIFRHIIFPYLLPASATLVLIRLIEGFKIVDLPNILTNGGPGTATESITLHAYFAWRTLDIGTAAALGFLLMLLVSLVTSLYAAWVLPRARGQV</sequence>
<feature type="transmembrane region" description="Helical" evidence="7">
    <location>
        <begin position="95"/>
        <end position="115"/>
    </location>
</feature>
<feature type="transmembrane region" description="Helical" evidence="7">
    <location>
        <begin position="127"/>
        <end position="150"/>
    </location>
</feature>